<evidence type="ECO:0000313" key="2">
    <source>
        <dbReference type="EMBL" id="MFB9839733.1"/>
    </source>
</evidence>
<dbReference type="InterPro" id="IPR000600">
    <property type="entry name" value="ROK"/>
</dbReference>
<dbReference type="EMBL" id="JBHLZP010000795">
    <property type="protein sequence ID" value="MFB9839733.1"/>
    <property type="molecule type" value="Genomic_DNA"/>
</dbReference>
<protein>
    <submittedName>
        <fullName evidence="2">ROK family protein</fullName>
    </submittedName>
</protein>
<evidence type="ECO:0000313" key="3">
    <source>
        <dbReference type="Proteomes" id="UP001589627"/>
    </source>
</evidence>
<dbReference type="Gene3D" id="3.30.420.40">
    <property type="match status" value="3"/>
</dbReference>
<proteinExistence type="inferred from homology"/>
<dbReference type="Proteomes" id="UP001589627">
    <property type="component" value="Unassembled WGS sequence"/>
</dbReference>
<dbReference type="SUPFAM" id="SSF53067">
    <property type="entry name" value="Actin-like ATPase domain"/>
    <property type="match status" value="1"/>
</dbReference>
<dbReference type="Gene3D" id="1.10.10.10">
    <property type="entry name" value="Winged helix-like DNA-binding domain superfamily/Winged helix DNA-binding domain"/>
    <property type="match status" value="1"/>
</dbReference>
<dbReference type="RefSeq" id="WP_378212913.1">
    <property type="nucleotide sequence ID" value="NZ_JBHLZP010000795.1"/>
</dbReference>
<comment type="similarity">
    <text evidence="1">Belongs to the ROK (NagC/XylR) family.</text>
</comment>
<sequence>MADRAGLSRPSTKEVVDELTELGWVEEVSPAPGTMGRPARRYRFRADAGHLVGVDIGAHNVRAALADLDGNVLAETRRSARPDAPLDERSTAIERAVASCLDLGGMTMADLWMVAVGTTGLLTSEGRVMLSAGITAWKDLDLAGLLGEMFPCRVLIENDSRLAALAETRRGVARGARDVVFLHVGRRRGTGLIIDGKLHRGFGAAAGEIVMLPETRWTTAPEDLNNAAVVPEGTPVEDAAGYTLAAAGNGDPAALEAVDRHVEKLAIGTAAAVLMLDPEIVVLGVVSPVRPTCCCRLCAAVWRRSAYGCRDYADPIWGTSAWRSAP</sequence>
<comment type="caution">
    <text evidence="2">The sequence shown here is derived from an EMBL/GenBank/DDBJ whole genome shotgun (WGS) entry which is preliminary data.</text>
</comment>
<organism evidence="2 3">
    <name type="scientific">Actinoallomurus acaciae</name>
    <dbReference type="NCBI Taxonomy" id="502577"/>
    <lineage>
        <taxon>Bacteria</taxon>
        <taxon>Bacillati</taxon>
        <taxon>Actinomycetota</taxon>
        <taxon>Actinomycetes</taxon>
        <taxon>Streptosporangiales</taxon>
        <taxon>Thermomonosporaceae</taxon>
        <taxon>Actinoallomurus</taxon>
    </lineage>
</organism>
<accession>A0ABV5YYI7</accession>
<dbReference type="CDD" id="cd23763">
    <property type="entry name" value="ASKHA_ATPase_ROK"/>
    <property type="match status" value="1"/>
</dbReference>
<evidence type="ECO:0000256" key="1">
    <source>
        <dbReference type="ARBA" id="ARBA00006479"/>
    </source>
</evidence>
<reference evidence="2 3" key="1">
    <citation type="submission" date="2024-09" db="EMBL/GenBank/DDBJ databases">
        <authorList>
            <person name="Sun Q."/>
            <person name="Mori K."/>
        </authorList>
    </citation>
    <scope>NUCLEOTIDE SEQUENCE [LARGE SCALE GENOMIC DNA]</scope>
    <source>
        <strain evidence="2 3">TBRC 0563</strain>
    </source>
</reference>
<keyword evidence="3" id="KW-1185">Reference proteome</keyword>
<name>A0ABV5YYI7_9ACTN</name>
<gene>
    <name evidence="2" type="ORF">ACFFNX_47075</name>
</gene>
<dbReference type="PANTHER" id="PTHR18964">
    <property type="entry name" value="ROK (REPRESSOR, ORF, KINASE) FAMILY"/>
    <property type="match status" value="1"/>
</dbReference>
<dbReference type="PANTHER" id="PTHR18964:SF149">
    <property type="entry name" value="BIFUNCTIONAL UDP-N-ACETYLGLUCOSAMINE 2-EPIMERASE_N-ACETYLMANNOSAMINE KINASE"/>
    <property type="match status" value="1"/>
</dbReference>
<dbReference type="InterPro" id="IPR043129">
    <property type="entry name" value="ATPase_NBD"/>
</dbReference>
<dbReference type="Pfam" id="PF00480">
    <property type="entry name" value="ROK"/>
    <property type="match status" value="1"/>
</dbReference>
<dbReference type="InterPro" id="IPR036388">
    <property type="entry name" value="WH-like_DNA-bd_sf"/>
</dbReference>